<dbReference type="GO" id="GO:0003677">
    <property type="term" value="F:DNA binding"/>
    <property type="evidence" value="ECO:0007669"/>
    <property type="project" value="UniProtKB-KW"/>
</dbReference>
<evidence type="ECO:0000256" key="1">
    <source>
        <dbReference type="ARBA" id="ARBA00004123"/>
    </source>
</evidence>
<dbReference type="CDD" id="cd18793">
    <property type="entry name" value="SF2_C_SNF"/>
    <property type="match status" value="1"/>
</dbReference>
<feature type="region of interest" description="Disordered" evidence="12">
    <location>
        <begin position="271"/>
        <end position="310"/>
    </location>
</feature>
<keyword evidence="3" id="KW-0547">Nucleotide-binding</keyword>
<dbReference type="Gene3D" id="3.40.50.10810">
    <property type="entry name" value="Tandem AAA-ATPase domain"/>
    <property type="match status" value="1"/>
</dbReference>
<dbReference type="Gene3D" id="3.40.50.300">
    <property type="entry name" value="P-loop containing nucleotide triphosphate hydrolases"/>
    <property type="match status" value="1"/>
</dbReference>
<dbReference type="SMART" id="SM00249">
    <property type="entry name" value="PHD"/>
    <property type="match status" value="1"/>
</dbReference>
<keyword evidence="6" id="KW-0347">Helicase</keyword>
<evidence type="ECO:0000256" key="2">
    <source>
        <dbReference type="ARBA" id="ARBA00022723"/>
    </source>
</evidence>
<dbReference type="EMBL" id="JALJOU010000013">
    <property type="protein sequence ID" value="KAK9840665.1"/>
    <property type="molecule type" value="Genomic_DNA"/>
</dbReference>
<comment type="subcellular location">
    <subcellularLocation>
        <location evidence="1">Nucleus</location>
    </subcellularLocation>
</comment>
<keyword evidence="8" id="KW-0067">ATP-binding</keyword>
<evidence type="ECO:0000256" key="7">
    <source>
        <dbReference type="ARBA" id="ARBA00022833"/>
    </source>
</evidence>
<feature type="region of interest" description="Disordered" evidence="12">
    <location>
        <begin position="150"/>
        <end position="217"/>
    </location>
</feature>
<dbReference type="GO" id="GO:0004386">
    <property type="term" value="F:helicase activity"/>
    <property type="evidence" value="ECO:0007669"/>
    <property type="project" value="UniProtKB-KW"/>
</dbReference>
<keyword evidence="16" id="KW-1185">Reference proteome</keyword>
<feature type="domain" description="Helicase C-terminal" evidence="14">
    <location>
        <begin position="833"/>
        <end position="992"/>
    </location>
</feature>
<keyword evidence="10" id="KW-0238">DNA-binding</keyword>
<feature type="domain" description="Helicase ATP-binding" evidence="13">
    <location>
        <begin position="518"/>
        <end position="688"/>
    </location>
</feature>
<dbReference type="InterPro" id="IPR001965">
    <property type="entry name" value="Znf_PHD"/>
</dbReference>
<evidence type="ECO:0000259" key="13">
    <source>
        <dbReference type="PROSITE" id="PS51192"/>
    </source>
</evidence>
<feature type="compositionally biased region" description="Acidic residues" evidence="12">
    <location>
        <begin position="1418"/>
        <end position="1429"/>
    </location>
</feature>
<dbReference type="SMART" id="SM00490">
    <property type="entry name" value="HELICc"/>
    <property type="match status" value="1"/>
</dbReference>
<evidence type="ECO:0000256" key="12">
    <source>
        <dbReference type="SAM" id="MobiDB-lite"/>
    </source>
</evidence>
<gene>
    <name evidence="15" type="ORF">WJX81_008358</name>
</gene>
<dbReference type="GO" id="GO:0008270">
    <property type="term" value="F:zinc ion binding"/>
    <property type="evidence" value="ECO:0007669"/>
    <property type="project" value="UniProtKB-KW"/>
</dbReference>
<dbReference type="InterPro" id="IPR013083">
    <property type="entry name" value="Znf_RING/FYVE/PHD"/>
</dbReference>
<dbReference type="GO" id="GO:0005634">
    <property type="term" value="C:nucleus"/>
    <property type="evidence" value="ECO:0007669"/>
    <property type="project" value="UniProtKB-SubCell"/>
</dbReference>
<keyword evidence="11" id="KW-0539">Nucleus</keyword>
<dbReference type="GO" id="GO:0006325">
    <property type="term" value="P:chromatin organization"/>
    <property type="evidence" value="ECO:0007669"/>
    <property type="project" value="UniProtKB-KW"/>
</dbReference>
<dbReference type="InterPro" id="IPR019787">
    <property type="entry name" value="Znf_PHD-finger"/>
</dbReference>
<feature type="compositionally biased region" description="Basic and acidic residues" evidence="12">
    <location>
        <begin position="1314"/>
        <end position="1325"/>
    </location>
</feature>
<dbReference type="SMART" id="SM00487">
    <property type="entry name" value="DEXDc"/>
    <property type="match status" value="1"/>
</dbReference>
<dbReference type="SUPFAM" id="SSF57903">
    <property type="entry name" value="FYVE/PHD zinc finger"/>
    <property type="match status" value="1"/>
</dbReference>
<keyword evidence="2" id="KW-0479">Metal-binding</keyword>
<dbReference type="InterPro" id="IPR038718">
    <property type="entry name" value="SNF2-like_sf"/>
</dbReference>
<dbReference type="SMART" id="SM00743">
    <property type="entry name" value="Agenet"/>
    <property type="match status" value="1"/>
</dbReference>
<evidence type="ECO:0000256" key="9">
    <source>
        <dbReference type="ARBA" id="ARBA00022853"/>
    </source>
</evidence>
<evidence type="ECO:0000256" key="5">
    <source>
        <dbReference type="ARBA" id="ARBA00022801"/>
    </source>
</evidence>
<dbReference type="Proteomes" id="UP001445335">
    <property type="component" value="Unassembled WGS sequence"/>
</dbReference>
<comment type="caution">
    <text evidence="15">The sequence shown here is derived from an EMBL/GenBank/DDBJ whole genome shotgun (WGS) entry which is preliminary data.</text>
</comment>
<dbReference type="Pfam" id="PF00271">
    <property type="entry name" value="Helicase_C"/>
    <property type="match status" value="1"/>
</dbReference>
<evidence type="ECO:0000256" key="10">
    <source>
        <dbReference type="ARBA" id="ARBA00023125"/>
    </source>
</evidence>
<evidence type="ECO:0000313" key="15">
    <source>
        <dbReference type="EMBL" id="KAK9840665.1"/>
    </source>
</evidence>
<sequence>MSVPSGPSWLQLGCPVEVVGRAEDGFPASFSEAEVCSTSAAEESQVPKVQVKYNDFVDEHGEKLTELFSLRNPRLRPASKKAHSTLAEYERGEAVDVKDNDVWWQGVVTSVTPELVRVYFPDVDGGTKQVTAAENIRLGQEWRQGKWHARIPPPLEPAQPQAAATPGLDSLEGTPPPETAEMAGAPGSAPAPASNGAVSAPHANGGSSMPGAFGGAPGASGPVPLPLPVLTLQQQHQVLMLQMHLRNMQQQQQQQQQQAAALPASAYRGSLTNAASQGGGLGGSAFMPRPHKKRKGGDDSSDEDEWKPSSHSVLKAANMLALSAKSDAAAAEDAAQAEAAADAGGVNVRRSTRAVKNRVIMIDGEPVLKANNYDLESGEQSIFDVELNREPKDGKEEEPAKGSGWVTMEAQPRVTAAPVQPRAAPKHYNAIEQARLEHNARVRMASIASEGRRARFLLNHIEVLLPFITPQAAAHIRYRAANYNAAADPIHAPVEAQPACLQGEMREYQVEGLRWMVSRLGDSGVNAILADEMGLGKTLQTISFLSYMQTERGVGGPSLVVVPLSVLPSWMAEFKRWAPNMRVVRFHCNDVQERLRLRREVLANPSSFDVALTTYEMVQSQQLGMSLCRTIYWRYLVLDEGHKIKNEHTNVAHTMRQVSRQNVLLLTGTPLQNNLHELYALLNFLYPDVFTDPHPFDNAFDLVHLKVDRAQLEKAGLLLRPFCLRRLKEDVEKSLPPRVETRINCPLSAMQTFWYRRLLLKDSKMLKSLEAEFSSDPNVQYERDNDSWRKMQHLVMQLRKCCNHPYLFPGAEPDFDGHSTGEDIVEASGKMGVLDRMLRKLKERGHRVTLFSQYNRMLDVIEDYLIYRGYKYVRLDGSTNRVQRMIDINRFNRPGSDLFIYILNTRAGGLGVNLQSADTCILYDSDWNPALDCQAMARVHRIGQTRTCHVYRFCTVGTVEERVQQRAEKKLFLEQMVNRGTHISADDLEGLSKGEMLSMLRFGADRIFQNAEGRPPSDEDLDAIIDRSDKLGEAAGGLGAGSVLKADAVSLDGAVADPAAAAAAAAEAAAKALREGLVDQKQSAADFNAEEVLLSTCILQGTDYSEARSVKDIAAEFWAGGGRERKQRLITVDGFQVLRENNYSLNEGEPSVYGRETARPVDGGYKKKGRQVAGKDYTHSDLCQICWDGGLLVCCDECPASYHFDCLGMTEEDVPKRWACPHHKCVECGRSTAAAGGLLFRCQGCANAYCEDHLPHDADILQICPRFQYLGQLHPRPACFVHCCADCRAFTESMPHLFDEATLIEKQRAAEAARRAEEEAAKEAADAAAAEAAAAEAEAEEAGRKTRRKRSAAAAALTPANILTSSTRRRKSSAAAAAALAAEAALEAALDEEDGDGGSALGGSSSSKRSGKRNKSVEEDDFDDDEELS</sequence>
<keyword evidence="7" id="KW-0862">Zinc</keyword>
<dbReference type="GO" id="GO:0005524">
    <property type="term" value="F:ATP binding"/>
    <property type="evidence" value="ECO:0007669"/>
    <property type="project" value="UniProtKB-KW"/>
</dbReference>
<dbReference type="SUPFAM" id="SSF52540">
    <property type="entry name" value="P-loop containing nucleoside triphosphate hydrolases"/>
    <property type="match status" value="2"/>
</dbReference>
<dbReference type="InterPro" id="IPR014002">
    <property type="entry name" value="Agenet_dom_plant"/>
</dbReference>
<feature type="region of interest" description="Disordered" evidence="12">
    <location>
        <begin position="1314"/>
        <end position="1355"/>
    </location>
</feature>
<dbReference type="Gene3D" id="3.30.40.10">
    <property type="entry name" value="Zinc/RING finger domain, C3HC4 (zinc finger)"/>
    <property type="match status" value="1"/>
</dbReference>
<dbReference type="InterPro" id="IPR000330">
    <property type="entry name" value="SNF2_N"/>
</dbReference>
<name>A0AAW1S489_9CHLO</name>
<protein>
    <submittedName>
        <fullName evidence="15">Uncharacterized protein</fullName>
    </submittedName>
</protein>
<dbReference type="PROSITE" id="PS51194">
    <property type="entry name" value="HELICASE_CTER"/>
    <property type="match status" value="1"/>
</dbReference>
<reference evidence="15 16" key="1">
    <citation type="journal article" date="2024" name="Nat. Commun.">
        <title>Phylogenomics reveals the evolutionary origins of lichenization in chlorophyte algae.</title>
        <authorList>
            <person name="Puginier C."/>
            <person name="Libourel C."/>
            <person name="Otte J."/>
            <person name="Skaloud P."/>
            <person name="Haon M."/>
            <person name="Grisel S."/>
            <person name="Petersen M."/>
            <person name="Berrin J.G."/>
            <person name="Delaux P.M."/>
            <person name="Dal Grande F."/>
            <person name="Keller J."/>
        </authorList>
    </citation>
    <scope>NUCLEOTIDE SEQUENCE [LARGE SCALE GENOMIC DNA]</scope>
    <source>
        <strain evidence="15 16">SAG 245.80</strain>
    </source>
</reference>
<dbReference type="FunFam" id="3.40.50.10810:FF:000005">
    <property type="entry name" value="Photoperiod-independent early flowering 1"/>
    <property type="match status" value="1"/>
</dbReference>
<dbReference type="InterPro" id="IPR001650">
    <property type="entry name" value="Helicase_C-like"/>
</dbReference>
<organism evidence="15 16">
    <name type="scientific">Elliptochloris bilobata</name>
    <dbReference type="NCBI Taxonomy" id="381761"/>
    <lineage>
        <taxon>Eukaryota</taxon>
        <taxon>Viridiplantae</taxon>
        <taxon>Chlorophyta</taxon>
        <taxon>core chlorophytes</taxon>
        <taxon>Trebouxiophyceae</taxon>
        <taxon>Trebouxiophyceae incertae sedis</taxon>
        <taxon>Elliptochloris clade</taxon>
        <taxon>Elliptochloris</taxon>
    </lineage>
</organism>
<feature type="compositionally biased region" description="Low complexity" evidence="12">
    <location>
        <begin position="183"/>
        <end position="211"/>
    </location>
</feature>
<evidence type="ECO:0000256" key="11">
    <source>
        <dbReference type="ARBA" id="ARBA00023242"/>
    </source>
</evidence>
<dbReference type="InterPro" id="IPR049730">
    <property type="entry name" value="SNF2/RAD54-like_C"/>
</dbReference>
<evidence type="ECO:0000256" key="4">
    <source>
        <dbReference type="ARBA" id="ARBA00022771"/>
    </source>
</evidence>
<dbReference type="InterPro" id="IPR011011">
    <property type="entry name" value="Znf_FYVE_PHD"/>
</dbReference>
<keyword evidence="4" id="KW-0863">Zinc-finger</keyword>
<dbReference type="PANTHER" id="PTHR10799">
    <property type="entry name" value="SNF2/RAD54 HELICASE FAMILY"/>
    <property type="match status" value="1"/>
</dbReference>
<dbReference type="Pfam" id="PF00628">
    <property type="entry name" value="PHD"/>
    <property type="match status" value="1"/>
</dbReference>
<feature type="region of interest" description="Disordered" evidence="12">
    <location>
        <begin position="1390"/>
        <end position="1429"/>
    </location>
</feature>
<evidence type="ECO:0000256" key="8">
    <source>
        <dbReference type="ARBA" id="ARBA00022840"/>
    </source>
</evidence>
<dbReference type="PROSITE" id="PS51192">
    <property type="entry name" value="HELICASE_ATP_BIND_1"/>
    <property type="match status" value="1"/>
</dbReference>
<dbReference type="GO" id="GO:0016787">
    <property type="term" value="F:hydrolase activity"/>
    <property type="evidence" value="ECO:0007669"/>
    <property type="project" value="UniProtKB-KW"/>
</dbReference>
<dbReference type="Pfam" id="PF00176">
    <property type="entry name" value="SNF2-rel_dom"/>
    <property type="match status" value="1"/>
</dbReference>
<proteinExistence type="predicted"/>
<evidence type="ECO:0000256" key="6">
    <source>
        <dbReference type="ARBA" id="ARBA00022806"/>
    </source>
</evidence>
<keyword evidence="5" id="KW-0378">Hydrolase</keyword>
<evidence type="ECO:0000313" key="16">
    <source>
        <dbReference type="Proteomes" id="UP001445335"/>
    </source>
</evidence>
<feature type="compositionally biased region" description="Low complexity" evidence="12">
    <location>
        <begin position="1326"/>
        <end position="1336"/>
    </location>
</feature>
<evidence type="ECO:0000256" key="3">
    <source>
        <dbReference type="ARBA" id="ARBA00022741"/>
    </source>
</evidence>
<accession>A0AAW1S489</accession>
<evidence type="ECO:0000259" key="14">
    <source>
        <dbReference type="PROSITE" id="PS51194"/>
    </source>
</evidence>
<dbReference type="InterPro" id="IPR014001">
    <property type="entry name" value="Helicase_ATP-bd"/>
</dbReference>
<keyword evidence="9" id="KW-0156">Chromatin regulator</keyword>
<dbReference type="InterPro" id="IPR027417">
    <property type="entry name" value="P-loop_NTPase"/>
</dbReference>